<sequence length="118" mass="12906">MTVRLARGTSVLDLVSYLRAVDERGAERRDVLAVLTERYALPFDDARLAIDRVRGGVVRASSGSPANQPDKSNDPLAWVSYRLRRVRDVTGADPGSTLGVRLLSATVARTLAVRHYAD</sequence>
<gene>
    <name evidence="1" type="ORF">M1L60_10860</name>
</gene>
<name>A0ABT1DKR8_9ACTN</name>
<organism evidence="1 2">
    <name type="scientific">Paractinoplanes aksuensis</name>
    <dbReference type="NCBI Taxonomy" id="2939490"/>
    <lineage>
        <taxon>Bacteria</taxon>
        <taxon>Bacillati</taxon>
        <taxon>Actinomycetota</taxon>
        <taxon>Actinomycetes</taxon>
        <taxon>Micromonosporales</taxon>
        <taxon>Micromonosporaceae</taxon>
        <taxon>Paractinoplanes</taxon>
    </lineage>
</organism>
<dbReference type="RefSeq" id="WP_253237227.1">
    <property type="nucleotide sequence ID" value="NZ_JAMYJR010000010.1"/>
</dbReference>
<dbReference type="EMBL" id="JAMYJR010000010">
    <property type="protein sequence ID" value="MCO8271093.1"/>
    <property type="molecule type" value="Genomic_DNA"/>
</dbReference>
<evidence type="ECO:0000313" key="2">
    <source>
        <dbReference type="Proteomes" id="UP001523369"/>
    </source>
</evidence>
<reference evidence="1 2" key="1">
    <citation type="submission" date="2022-06" db="EMBL/GenBank/DDBJ databases">
        <title>New Species of the Genus Actinoplanes, ActinopZanes ferrugineus.</title>
        <authorList>
            <person name="Ding P."/>
        </authorList>
    </citation>
    <scope>NUCLEOTIDE SEQUENCE [LARGE SCALE GENOMIC DNA]</scope>
    <source>
        <strain evidence="1 2">TRM88003</strain>
    </source>
</reference>
<proteinExistence type="predicted"/>
<keyword evidence="2" id="KW-1185">Reference proteome</keyword>
<protein>
    <submittedName>
        <fullName evidence="1">Uncharacterized protein</fullName>
    </submittedName>
</protein>
<dbReference type="Proteomes" id="UP001523369">
    <property type="component" value="Unassembled WGS sequence"/>
</dbReference>
<comment type="caution">
    <text evidence="1">The sequence shown here is derived from an EMBL/GenBank/DDBJ whole genome shotgun (WGS) entry which is preliminary data.</text>
</comment>
<evidence type="ECO:0000313" key="1">
    <source>
        <dbReference type="EMBL" id="MCO8271093.1"/>
    </source>
</evidence>
<accession>A0ABT1DKR8</accession>